<reference evidence="7 8" key="1">
    <citation type="submission" date="2019-06" db="EMBL/GenBank/DDBJ databases">
        <title>Whole genome shotgun sequence of Cellulomonas uda NBRC 3747.</title>
        <authorList>
            <person name="Hosoyama A."/>
            <person name="Uohara A."/>
            <person name="Ohji S."/>
            <person name="Ichikawa N."/>
        </authorList>
    </citation>
    <scope>NUCLEOTIDE SEQUENCE [LARGE SCALE GENOMIC DNA]</scope>
    <source>
        <strain evidence="7 8">NBRC 3747</strain>
    </source>
</reference>
<keyword evidence="4" id="KW-0479">Metal-binding</keyword>
<sequence length="323" mass="33962">MLHALDALLPEGVDPQVTVLVQATSPFIDATALANAVRRVLDDEDDSVLAAAPTHVFTWRVDDGRAVAVGHDAAHRPRRQDREPLYAETGAFYAMRTSGLREGGHRFFGRTGIEVVDEATAVEIDTPADLAVARTLADEHAAAQRPGSTDGDATDGDAIDVDALVTDFDGVHTDDAAHVDAAGNESVRVLRGDGLGVARLRRAGVPVLILSTETDGVVSARARKLRVECLQAVEDKASALRAWMAERGLDPARVAYVGNDVNDLPALALVGWPVAVADARPEVLAAARVVLRSAGGHGAVREVTDRVLAARQDDGPAPAGVAR</sequence>
<dbReference type="EMBL" id="BJLP01000039">
    <property type="protein sequence ID" value="GEA81843.1"/>
    <property type="molecule type" value="Genomic_DNA"/>
</dbReference>
<dbReference type="InterPro" id="IPR029044">
    <property type="entry name" value="Nucleotide-diphossugar_trans"/>
</dbReference>
<dbReference type="InterPro" id="IPR036412">
    <property type="entry name" value="HAD-like_sf"/>
</dbReference>
<dbReference type="SUPFAM" id="SSF53448">
    <property type="entry name" value="Nucleotide-diphospho-sugar transferases"/>
    <property type="match status" value="1"/>
</dbReference>
<keyword evidence="8" id="KW-1185">Reference proteome</keyword>
<dbReference type="SFLD" id="SFLDG01138">
    <property type="entry name" value="C1.6.2:_Deoxy-d-mannose-octulo"/>
    <property type="match status" value="1"/>
</dbReference>
<dbReference type="SFLD" id="SFLDS00003">
    <property type="entry name" value="Haloacid_Dehalogenase"/>
    <property type="match status" value="1"/>
</dbReference>
<dbReference type="GO" id="GO:0008781">
    <property type="term" value="F:N-acylneuraminate cytidylyltransferase activity"/>
    <property type="evidence" value="ECO:0007669"/>
    <property type="project" value="TreeGrafter"/>
</dbReference>
<dbReference type="SUPFAM" id="SSF56784">
    <property type="entry name" value="HAD-like"/>
    <property type="match status" value="1"/>
</dbReference>
<dbReference type="AlphaFoldDB" id="A0A4Y3KCY4"/>
<dbReference type="InterPro" id="IPR023214">
    <property type="entry name" value="HAD_sf"/>
</dbReference>
<dbReference type="Pfam" id="PF08282">
    <property type="entry name" value="Hydrolase_3"/>
    <property type="match status" value="1"/>
</dbReference>
<dbReference type="GO" id="GO:0016788">
    <property type="term" value="F:hydrolase activity, acting on ester bonds"/>
    <property type="evidence" value="ECO:0007669"/>
    <property type="project" value="InterPro"/>
</dbReference>
<comment type="subunit">
    <text evidence="3">Homotetramer.</text>
</comment>
<dbReference type="InterPro" id="IPR010023">
    <property type="entry name" value="KdsC_fam"/>
</dbReference>
<name>A0A4Y3KCY4_CELUD</name>
<comment type="cofactor">
    <cofactor evidence="1">
        <name>Mg(2+)</name>
        <dbReference type="ChEBI" id="CHEBI:18420"/>
    </cofactor>
</comment>
<dbReference type="Gene3D" id="3.40.50.1000">
    <property type="entry name" value="HAD superfamily/HAD-like"/>
    <property type="match status" value="1"/>
</dbReference>
<keyword evidence="7" id="KW-0808">Transferase</keyword>
<dbReference type="GO" id="GO:0046872">
    <property type="term" value="F:metal ion binding"/>
    <property type="evidence" value="ECO:0007669"/>
    <property type="project" value="UniProtKB-KW"/>
</dbReference>
<evidence type="ECO:0000256" key="4">
    <source>
        <dbReference type="ARBA" id="ARBA00022723"/>
    </source>
</evidence>
<protein>
    <submittedName>
        <fullName evidence="7">Transferase</fullName>
    </submittedName>
</protein>
<dbReference type="Proteomes" id="UP000315842">
    <property type="component" value="Unassembled WGS sequence"/>
</dbReference>
<organism evidence="7 8">
    <name type="scientific">Cellulomonas uda</name>
    <dbReference type="NCBI Taxonomy" id="1714"/>
    <lineage>
        <taxon>Bacteria</taxon>
        <taxon>Bacillati</taxon>
        <taxon>Actinomycetota</taxon>
        <taxon>Actinomycetes</taxon>
        <taxon>Micrococcales</taxon>
        <taxon>Cellulomonadaceae</taxon>
        <taxon>Cellulomonas</taxon>
    </lineage>
</organism>
<dbReference type="PANTHER" id="PTHR21485">
    <property type="entry name" value="HAD SUPERFAMILY MEMBERS CMAS AND KDSC"/>
    <property type="match status" value="1"/>
</dbReference>
<dbReference type="PANTHER" id="PTHR21485:SF3">
    <property type="entry name" value="N-ACYLNEURAMINATE CYTIDYLYLTRANSFERASE"/>
    <property type="match status" value="1"/>
</dbReference>
<dbReference type="SFLD" id="SFLDG01136">
    <property type="entry name" value="C1.6:_Phosphoserine_Phosphatas"/>
    <property type="match status" value="1"/>
</dbReference>
<proteinExistence type="inferred from homology"/>
<comment type="similarity">
    <text evidence="2">Belongs to the KdsC family.</text>
</comment>
<evidence type="ECO:0000256" key="2">
    <source>
        <dbReference type="ARBA" id="ARBA00005893"/>
    </source>
</evidence>
<evidence type="ECO:0000256" key="3">
    <source>
        <dbReference type="ARBA" id="ARBA00011881"/>
    </source>
</evidence>
<keyword evidence="5" id="KW-0378">Hydrolase</keyword>
<evidence type="ECO:0000256" key="6">
    <source>
        <dbReference type="ARBA" id="ARBA00022842"/>
    </source>
</evidence>
<evidence type="ECO:0000313" key="7">
    <source>
        <dbReference type="EMBL" id="GEA81843.1"/>
    </source>
</evidence>
<accession>A0A4Y3KCY4</accession>
<keyword evidence="6" id="KW-0460">Magnesium</keyword>
<dbReference type="InterPro" id="IPR050793">
    <property type="entry name" value="CMP-NeuNAc_synthase"/>
</dbReference>
<comment type="caution">
    <text evidence="7">The sequence shown here is derived from an EMBL/GenBank/DDBJ whole genome shotgun (WGS) entry which is preliminary data.</text>
</comment>
<evidence type="ECO:0000313" key="8">
    <source>
        <dbReference type="Proteomes" id="UP000315842"/>
    </source>
</evidence>
<evidence type="ECO:0000256" key="1">
    <source>
        <dbReference type="ARBA" id="ARBA00001946"/>
    </source>
</evidence>
<gene>
    <name evidence="7" type="ORF">CUD01_22870</name>
</gene>
<dbReference type="Gene3D" id="3.90.550.10">
    <property type="entry name" value="Spore Coat Polysaccharide Biosynthesis Protein SpsA, Chain A"/>
    <property type="match status" value="1"/>
</dbReference>
<evidence type="ECO:0000256" key="5">
    <source>
        <dbReference type="ARBA" id="ARBA00022801"/>
    </source>
</evidence>